<sequence length="205" mass="21741">MPSPTQPEHPSRGATGSGLATRLPLSRIGKGMKVVIATTAEERQDLAKRFSLLSLSALKGDFDVRPDPSRPGAWVAEGHIDAVLEQPCVITGAAVRQDVSEDFPLRFIPEEEMEPDEAVDIETLLASERDDVPYTGHTLELGKALAEQLALCLDPYPRAAGAGMENHVDLTPPDEGTEGAGEVKRPNPFAALAALKKDGGPGEGT</sequence>
<dbReference type="OrthoDB" id="8443793at2"/>
<dbReference type="EMBL" id="CP038231">
    <property type="protein sequence ID" value="QDH12986.1"/>
    <property type="molecule type" value="Genomic_DNA"/>
</dbReference>
<name>A0A4Y6U959_9PROT</name>
<dbReference type="Pfam" id="PF02620">
    <property type="entry name" value="YceD"/>
    <property type="match status" value="1"/>
</dbReference>
<reference evidence="2 3" key="1">
    <citation type="submission" date="2019-03" db="EMBL/GenBank/DDBJ databases">
        <title>The complete genome sequence of Swingsia_sp. F3b2 LMG30590(T).</title>
        <authorList>
            <person name="Chua K.-O."/>
            <person name="Chan K.-G."/>
            <person name="See-Too W.-S."/>
        </authorList>
    </citation>
    <scope>NUCLEOTIDE SEQUENCE [LARGE SCALE GENOMIC DNA]</scope>
    <source>
        <strain evidence="2 3">F3b2</strain>
    </source>
</reference>
<keyword evidence="3" id="KW-1185">Reference proteome</keyword>
<gene>
    <name evidence="2" type="ORF">E3E12_00855</name>
</gene>
<organism evidence="2 3">
    <name type="scientific">Formicincola oecophyllae</name>
    <dbReference type="NCBI Taxonomy" id="2558361"/>
    <lineage>
        <taxon>Bacteria</taxon>
        <taxon>Pseudomonadati</taxon>
        <taxon>Pseudomonadota</taxon>
        <taxon>Alphaproteobacteria</taxon>
        <taxon>Acetobacterales</taxon>
        <taxon>Acetobacteraceae</taxon>
        <taxon>Formicincola</taxon>
    </lineage>
</organism>
<evidence type="ECO:0000313" key="2">
    <source>
        <dbReference type="EMBL" id="QDH12986.1"/>
    </source>
</evidence>
<evidence type="ECO:0000256" key="1">
    <source>
        <dbReference type="SAM" id="MobiDB-lite"/>
    </source>
</evidence>
<dbReference type="RefSeq" id="WP_141442628.1">
    <property type="nucleotide sequence ID" value="NZ_CP038231.1"/>
</dbReference>
<dbReference type="KEGG" id="swf:E3E12_00855"/>
<dbReference type="Proteomes" id="UP000318709">
    <property type="component" value="Chromosome"/>
</dbReference>
<feature type="region of interest" description="Disordered" evidence="1">
    <location>
        <begin position="1"/>
        <end position="22"/>
    </location>
</feature>
<dbReference type="AlphaFoldDB" id="A0A4Y6U959"/>
<protein>
    <submittedName>
        <fullName evidence="2">DUF177 domain-containing protein</fullName>
    </submittedName>
</protein>
<dbReference type="InterPro" id="IPR003772">
    <property type="entry name" value="YceD"/>
</dbReference>
<proteinExistence type="predicted"/>
<accession>A0A4Y6U959</accession>
<evidence type="ECO:0000313" key="3">
    <source>
        <dbReference type="Proteomes" id="UP000318709"/>
    </source>
</evidence>